<dbReference type="OrthoDB" id="3853075at2759"/>
<evidence type="ECO:0000313" key="2">
    <source>
        <dbReference type="Proteomes" id="UP001150941"/>
    </source>
</evidence>
<protein>
    <submittedName>
        <fullName evidence="1">SNF2-like protein</fullName>
    </submittedName>
</protein>
<dbReference type="Proteomes" id="UP001150941">
    <property type="component" value="Unassembled WGS sequence"/>
</dbReference>
<dbReference type="AlphaFoldDB" id="A0A9W9TD13"/>
<accession>A0A9W9TD13</accession>
<keyword evidence="2" id="KW-1185">Reference proteome</keyword>
<gene>
    <name evidence="1" type="ORF">N7468_010108</name>
</gene>
<sequence>MAQSKVPTKIPALRNVPYEPYTPHCSESRLAAYLGLNDTSDLRHFAFSWPFLKWMPHIHPLWKSLQRFKIIQILDRNMAELKAVHNASAEYAAVSTDTDTQKAMKKRLRIAHQVMKLRDDLIEYETLSDQENRHRTELYIKEFLNTLSLENLAFVGTTHLRLLKPYLGPFPGENVLKRSSQTH</sequence>
<comment type="caution">
    <text evidence="1">The sequence shown here is derived from an EMBL/GenBank/DDBJ whole genome shotgun (WGS) entry which is preliminary data.</text>
</comment>
<reference evidence="1" key="1">
    <citation type="submission" date="2022-11" db="EMBL/GenBank/DDBJ databases">
        <authorList>
            <person name="Petersen C."/>
        </authorList>
    </citation>
    <scope>NUCLEOTIDE SEQUENCE</scope>
    <source>
        <strain evidence="1">IBT 19713</strain>
    </source>
</reference>
<proteinExistence type="predicted"/>
<organism evidence="1 2">
    <name type="scientific">Penicillium chermesinum</name>
    <dbReference type="NCBI Taxonomy" id="63820"/>
    <lineage>
        <taxon>Eukaryota</taxon>
        <taxon>Fungi</taxon>
        <taxon>Dikarya</taxon>
        <taxon>Ascomycota</taxon>
        <taxon>Pezizomycotina</taxon>
        <taxon>Eurotiomycetes</taxon>
        <taxon>Eurotiomycetidae</taxon>
        <taxon>Eurotiales</taxon>
        <taxon>Aspergillaceae</taxon>
        <taxon>Penicillium</taxon>
    </lineage>
</organism>
<dbReference type="RefSeq" id="XP_058325971.1">
    <property type="nucleotide sequence ID" value="XM_058479403.1"/>
</dbReference>
<name>A0A9W9TD13_9EURO</name>
<reference evidence="1" key="2">
    <citation type="journal article" date="2023" name="IMA Fungus">
        <title>Comparative genomic study of the Penicillium genus elucidates a diverse pangenome and 15 lateral gene transfer events.</title>
        <authorList>
            <person name="Petersen C."/>
            <person name="Sorensen T."/>
            <person name="Nielsen M.R."/>
            <person name="Sondergaard T.E."/>
            <person name="Sorensen J.L."/>
            <person name="Fitzpatrick D.A."/>
            <person name="Frisvad J.C."/>
            <person name="Nielsen K.L."/>
        </authorList>
    </citation>
    <scope>NUCLEOTIDE SEQUENCE</scope>
    <source>
        <strain evidence="1">IBT 19713</strain>
    </source>
</reference>
<dbReference type="EMBL" id="JAPQKS010000008">
    <property type="protein sequence ID" value="KAJ5217100.1"/>
    <property type="molecule type" value="Genomic_DNA"/>
</dbReference>
<dbReference type="GeneID" id="83206707"/>
<evidence type="ECO:0000313" key="1">
    <source>
        <dbReference type="EMBL" id="KAJ5217100.1"/>
    </source>
</evidence>